<accession>A0A1A9VDD1</accession>
<protein>
    <submittedName>
        <fullName evidence="1">Uncharacterized protein</fullName>
    </submittedName>
</protein>
<organism evidence="1 2">
    <name type="scientific">Glossina austeni</name>
    <name type="common">Savannah tsetse fly</name>
    <dbReference type="NCBI Taxonomy" id="7395"/>
    <lineage>
        <taxon>Eukaryota</taxon>
        <taxon>Metazoa</taxon>
        <taxon>Ecdysozoa</taxon>
        <taxon>Arthropoda</taxon>
        <taxon>Hexapoda</taxon>
        <taxon>Insecta</taxon>
        <taxon>Pterygota</taxon>
        <taxon>Neoptera</taxon>
        <taxon>Endopterygota</taxon>
        <taxon>Diptera</taxon>
        <taxon>Brachycera</taxon>
        <taxon>Muscomorpha</taxon>
        <taxon>Hippoboscoidea</taxon>
        <taxon>Glossinidae</taxon>
        <taxon>Glossina</taxon>
    </lineage>
</organism>
<dbReference type="VEuPathDB" id="VectorBase:GAUT033672"/>
<evidence type="ECO:0000313" key="1">
    <source>
        <dbReference type="EnsemblMetazoa" id="GAUT033672-PA"/>
    </source>
</evidence>
<dbReference type="SUPFAM" id="SSF50630">
    <property type="entry name" value="Acid proteases"/>
    <property type="match status" value="1"/>
</dbReference>
<dbReference type="STRING" id="7395.A0A1A9VDD1"/>
<dbReference type="GO" id="GO:0006508">
    <property type="term" value="P:proteolysis"/>
    <property type="evidence" value="ECO:0007669"/>
    <property type="project" value="InterPro"/>
</dbReference>
<dbReference type="GO" id="GO:0004190">
    <property type="term" value="F:aspartic-type endopeptidase activity"/>
    <property type="evidence" value="ECO:0007669"/>
    <property type="project" value="InterPro"/>
</dbReference>
<dbReference type="PROSITE" id="PS00141">
    <property type="entry name" value="ASP_PROTEASE"/>
    <property type="match status" value="1"/>
</dbReference>
<proteinExistence type="predicted"/>
<sequence>MIGNNLVASLTVGGLTTTGVVDTGATRSIIRKDMIGFISRIIATKASGNTIQMADGSLRDSNEMITVERSSKPNQSQVHTVNPKLITASARKTTLNHLESPKTTKANRTEITQPKSKAGIMATTPITRSYNN</sequence>
<name>A0A1A9VDD1_GLOAU</name>
<dbReference type="InterPro" id="IPR021109">
    <property type="entry name" value="Peptidase_aspartic_dom_sf"/>
</dbReference>
<dbReference type="InterPro" id="IPR001969">
    <property type="entry name" value="Aspartic_peptidase_AS"/>
</dbReference>
<dbReference type="Proteomes" id="UP000078200">
    <property type="component" value="Unassembled WGS sequence"/>
</dbReference>
<dbReference type="AlphaFoldDB" id="A0A1A9VDD1"/>
<reference evidence="1" key="1">
    <citation type="submission" date="2020-05" db="UniProtKB">
        <authorList>
            <consortium name="EnsemblMetazoa"/>
        </authorList>
    </citation>
    <scope>IDENTIFICATION</scope>
    <source>
        <strain evidence="1">TTRI</strain>
    </source>
</reference>
<keyword evidence="2" id="KW-1185">Reference proteome</keyword>
<evidence type="ECO:0000313" key="2">
    <source>
        <dbReference type="Proteomes" id="UP000078200"/>
    </source>
</evidence>
<dbReference type="EnsemblMetazoa" id="GAUT033672-RA">
    <property type="protein sequence ID" value="GAUT033672-PA"/>
    <property type="gene ID" value="GAUT033672"/>
</dbReference>